<reference evidence="2 3" key="1">
    <citation type="submission" date="2024-02" db="EMBL/GenBank/DDBJ databases">
        <authorList>
            <person name="Chen Y."/>
            <person name="Shah S."/>
            <person name="Dougan E. K."/>
            <person name="Thang M."/>
            <person name="Chan C."/>
        </authorList>
    </citation>
    <scope>NUCLEOTIDE SEQUENCE [LARGE SCALE GENOMIC DNA]</scope>
</reference>
<evidence type="ECO:0000313" key="2">
    <source>
        <dbReference type="EMBL" id="CAK9099873.1"/>
    </source>
</evidence>
<proteinExistence type="predicted"/>
<protein>
    <submittedName>
        <fullName evidence="2">Uncharacterized protein</fullName>
    </submittedName>
</protein>
<sequence length="159" mass="16574">MAAYPTEPTYIMPQGTQVAYGDAMPAYTVDPGAYVSTMQGTPQMMYSSSPYSIPVGASSVQAVPPSVYTTSPYGLSSALDHSQGKWFAPGEALPPGFMVTAHPEGHTAPQETHAMSDLARESFVVTGSGMKTGASIPEGKLAKSSKSKKSKKKKASGCC</sequence>
<gene>
    <name evidence="2" type="ORF">SCF082_LOCUS46761</name>
</gene>
<evidence type="ECO:0000256" key="1">
    <source>
        <dbReference type="SAM" id="MobiDB-lite"/>
    </source>
</evidence>
<feature type="compositionally biased region" description="Basic residues" evidence="1">
    <location>
        <begin position="143"/>
        <end position="159"/>
    </location>
</feature>
<organism evidence="2 3">
    <name type="scientific">Durusdinium trenchii</name>
    <dbReference type="NCBI Taxonomy" id="1381693"/>
    <lineage>
        <taxon>Eukaryota</taxon>
        <taxon>Sar</taxon>
        <taxon>Alveolata</taxon>
        <taxon>Dinophyceae</taxon>
        <taxon>Suessiales</taxon>
        <taxon>Symbiodiniaceae</taxon>
        <taxon>Durusdinium</taxon>
    </lineage>
</organism>
<dbReference type="Proteomes" id="UP001642464">
    <property type="component" value="Unassembled WGS sequence"/>
</dbReference>
<name>A0ABP0RGY3_9DINO</name>
<accession>A0ABP0RGY3</accession>
<evidence type="ECO:0000313" key="3">
    <source>
        <dbReference type="Proteomes" id="UP001642464"/>
    </source>
</evidence>
<comment type="caution">
    <text evidence="2">The sequence shown here is derived from an EMBL/GenBank/DDBJ whole genome shotgun (WGS) entry which is preliminary data.</text>
</comment>
<feature type="region of interest" description="Disordered" evidence="1">
    <location>
        <begin position="129"/>
        <end position="159"/>
    </location>
</feature>
<dbReference type="EMBL" id="CAXAMM010041535">
    <property type="protein sequence ID" value="CAK9099873.1"/>
    <property type="molecule type" value="Genomic_DNA"/>
</dbReference>
<keyword evidence="3" id="KW-1185">Reference proteome</keyword>